<dbReference type="VEuPathDB" id="FungiDB:P168DRAFT_287974"/>
<dbReference type="Gene3D" id="3.30.420.80">
    <property type="entry name" value="Ribosomal protein S11"/>
    <property type="match status" value="1"/>
</dbReference>
<protein>
    <submittedName>
        <fullName evidence="4">Translational machinery component</fullName>
    </submittedName>
</protein>
<comment type="caution">
    <text evidence="4">The sequence shown here is derived from an EMBL/GenBank/DDBJ whole genome shotgun (WGS) entry which is preliminary data.</text>
</comment>
<dbReference type="Pfam" id="PF00411">
    <property type="entry name" value="Ribosomal_S11"/>
    <property type="match status" value="1"/>
</dbReference>
<dbReference type="GeneID" id="36544211"/>
<keyword evidence="2" id="KW-0689">Ribosomal protein</keyword>
<dbReference type="Proteomes" id="UP000234254">
    <property type="component" value="Unassembled WGS sequence"/>
</dbReference>
<dbReference type="GO" id="GO:0003735">
    <property type="term" value="F:structural constituent of ribosome"/>
    <property type="evidence" value="ECO:0007669"/>
    <property type="project" value="InterPro"/>
</dbReference>
<dbReference type="GO" id="GO:1990904">
    <property type="term" value="C:ribonucleoprotein complex"/>
    <property type="evidence" value="ECO:0007669"/>
    <property type="project" value="UniProtKB-KW"/>
</dbReference>
<evidence type="ECO:0000313" key="4">
    <source>
        <dbReference type="EMBL" id="PKY07494.1"/>
    </source>
</evidence>
<dbReference type="GO" id="GO:0005840">
    <property type="term" value="C:ribosome"/>
    <property type="evidence" value="ECO:0007669"/>
    <property type="project" value="UniProtKB-KW"/>
</dbReference>
<dbReference type="EMBL" id="MSFM01000002">
    <property type="protein sequence ID" value="PKY07494.1"/>
    <property type="molecule type" value="Genomic_DNA"/>
</dbReference>
<name>A0A2I1DCA3_ASPC2</name>
<comment type="similarity">
    <text evidence="1">Belongs to the universal ribosomal protein uS11 family.</text>
</comment>
<keyword evidence="5" id="KW-1185">Reference proteome</keyword>
<dbReference type="InterPro" id="IPR036967">
    <property type="entry name" value="Ribosomal_uS11_sf"/>
</dbReference>
<evidence type="ECO:0000256" key="1">
    <source>
        <dbReference type="ARBA" id="ARBA00006194"/>
    </source>
</evidence>
<dbReference type="RefSeq" id="XP_024696088.1">
    <property type="nucleotide sequence ID" value="XM_024836687.1"/>
</dbReference>
<dbReference type="OrthoDB" id="1654884at2759"/>
<dbReference type="AlphaFoldDB" id="A0A2I1DCA3"/>
<evidence type="ECO:0000256" key="3">
    <source>
        <dbReference type="ARBA" id="ARBA00023274"/>
    </source>
</evidence>
<organism evidence="4 5">
    <name type="scientific">Aspergillus campestris (strain IBT 28561)</name>
    <dbReference type="NCBI Taxonomy" id="1392248"/>
    <lineage>
        <taxon>Eukaryota</taxon>
        <taxon>Fungi</taxon>
        <taxon>Dikarya</taxon>
        <taxon>Ascomycota</taxon>
        <taxon>Pezizomycotina</taxon>
        <taxon>Eurotiomycetes</taxon>
        <taxon>Eurotiomycetidae</taxon>
        <taxon>Eurotiales</taxon>
        <taxon>Aspergillaceae</taxon>
        <taxon>Aspergillus</taxon>
        <taxon>Aspergillus subgen. Circumdati</taxon>
    </lineage>
</organism>
<gene>
    <name evidence="4" type="ORF">P168DRAFT_287974</name>
</gene>
<dbReference type="PANTHER" id="PTHR11759">
    <property type="entry name" value="40S RIBOSOMAL PROTEIN S14/30S RIBOSOMAL PROTEIN S11"/>
    <property type="match status" value="1"/>
</dbReference>
<proteinExistence type="inferred from homology"/>
<dbReference type="HAMAP" id="MF_01310">
    <property type="entry name" value="Ribosomal_uS11"/>
    <property type="match status" value="1"/>
</dbReference>
<reference evidence="4" key="1">
    <citation type="submission" date="2016-12" db="EMBL/GenBank/DDBJ databases">
        <title>The genomes of Aspergillus section Nigri reveals drivers in fungal speciation.</title>
        <authorList>
            <consortium name="DOE Joint Genome Institute"/>
            <person name="Vesth T.C."/>
            <person name="Nybo J."/>
            <person name="Theobald S."/>
            <person name="Brandl J."/>
            <person name="Frisvad J.C."/>
            <person name="Nielsen K.F."/>
            <person name="Lyhne E.K."/>
            <person name="Kogle M.E."/>
            <person name="Kuo A."/>
            <person name="Riley R."/>
            <person name="Clum A."/>
            <person name="Nolan M."/>
            <person name="Lipzen A."/>
            <person name="Salamov A."/>
            <person name="Henrissat B."/>
            <person name="Wiebenga A."/>
            <person name="De vries R.P."/>
            <person name="Grigoriev I.V."/>
            <person name="Mortensen U.H."/>
            <person name="Andersen M.R."/>
            <person name="Baker S.E."/>
        </authorList>
    </citation>
    <scope>NUCLEOTIDE SEQUENCE</scope>
    <source>
        <strain evidence="4">IBT 28561</strain>
    </source>
</reference>
<evidence type="ECO:0000256" key="2">
    <source>
        <dbReference type="ARBA" id="ARBA00022980"/>
    </source>
</evidence>
<dbReference type="InterPro" id="IPR001971">
    <property type="entry name" value="Ribosomal_uS11"/>
</dbReference>
<keyword evidence="3" id="KW-0687">Ribonucleoprotein</keyword>
<evidence type="ECO:0000313" key="5">
    <source>
        <dbReference type="Proteomes" id="UP000234254"/>
    </source>
</evidence>
<sequence length="235" mass="26154">MNTSIVNVLTKAAPLSARQFSLRVPSTCSMRPFSTTTLRTAAASSRDKNRELEKQFLNPQNEQSKDDSPLSAITRMMQGEAGRPSQNVSRDYSRMAESLEAEILKQPYADRSPPHHLHVYAHKHNTVITLTRPNGSPLFTMSCGNLGFRKGGRAGFDPAYQLSAHVFAQIQERGLLLQIQRLDIIFRGFALGREAFTKVLLGNEGKNVRGLVSRVTDATRVKFGGTRSRKVRRLG</sequence>
<dbReference type="GO" id="GO:0006412">
    <property type="term" value="P:translation"/>
    <property type="evidence" value="ECO:0007669"/>
    <property type="project" value="InterPro"/>
</dbReference>
<accession>A0A2I1DCA3</accession>
<dbReference type="SUPFAM" id="SSF53137">
    <property type="entry name" value="Translational machinery components"/>
    <property type="match status" value="1"/>
</dbReference>